<dbReference type="PANTHER" id="PTHR34975">
    <property type="entry name" value="SPORE GERMINATION PROTEIN A2"/>
    <property type="match status" value="1"/>
</dbReference>
<feature type="transmembrane region" description="Helical" evidence="8">
    <location>
        <begin position="305"/>
        <end position="329"/>
    </location>
</feature>
<evidence type="ECO:0000256" key="3">
    <source>
        <dbReference type="ARBA" id="ARBA00022448"/>
    </source>
</evidence>
<gene>
    <name evidence="9" type="ORF">ACFQ4B_28945</name>
</gene>
<sequence>MNSSNQISILQLSILLTMTVGLANHVTVIPLLLQTAKRDAWISVIAAFILLAAWIWIPFAITKKTRQANLVDWLKNHTGVWFTRFIQFAAAIYIGCIAFISLKETVTWTKVTYLPQTPVIIIAAALILLSCYTASKGIQSIAIAAGILLPMVIVLGYFVMAANFQYKRYNLLFPMMTSQLSAIAQCTIYIGGGFIELIIILFMQHLLSRPLKWGHLFALLSVICGLTLGPLTGSIAAFGPEEAANLRYPAYEQWRLVTIGEYIAHVDFFSIYQWLSGSFIRIALSIFLIVELFQIRLPRRRQLSINLISLCLFILCMLPVSDMTFVAYIHNYYAVTFYAALVISLVLITLVALKSRQKGRSL</sequence>
<dbReference type="Proteomes" id="UP001597180">
    <property type="component" value="Unassembled WGS sequence"/>
</dbReference>
<evidence type="ECO:0000256" key="8">
    <source>
        <dbReference type="SAM" id="Phobius"/>
    </source>
</evidence>
<feature type="transmembrane region" description="Helical" evidence="8">
    <location>
        <begin position="40"/>
        <end position="61"/>
    </location>
</feature>
<feature type="transmembrane region" description="Helical" evidence="8">
    <location>
        <begin position="271"/>
        <end position="293"/>
    </location>
</feature>
<proteinExistence type="inferred from homology"/>
<feature type="transmembrane region" description="Helical" evidence="8">
    <location>
        <begin position="335"/>
        <end position="353"/>
    </location>
</feature>
<feature type="transmembrane region" description="Helical" evidence="8">
    <location>
        <begin position="12"/>
        <end position="34"/>
    </location>
</feature>
<dbReference type="InterPro" id="IPR004761">
    <property type="entry name" value="Spore_GerAB"/>
</dbReference>
<keyword evidence="6 8" id="KW-1133">Transmembrane helix</keyword>
<feature type="transmembrane region" description="Helical" evidence="8">
    <location>
        <begin position="113"/>
        <end position="134"/>
    </location>
</feature>
<dbReference type="RefSeq" id="WP_345592840.1">
    <property type="nucleotide sequence ID" value="NZ_BAABJG010000036.1"/>
</dbReference>
<name>A0ABW3UW93_9BACL</name>
<feature type="transmembrane region" description="Helical" evidence="8">
    <location>
        <begin position="141"/>
        <end position="162"/>
    </location>
</feature>
<evidence type="ECO:0000256" key="5">
    <source>
        <dbReference type="ARBA" id="ARBA00022692"/>
    </source>
</evidence>
<evidence type="ECO:0000313" key="9">
    <source>
        <dbReference type="EMBL" id="MFD1224141.1"/>
    </source>
</evidence>
<dbReference type="Pfam" id="PF03845">
    <property type="entry name" value="Spore_permease"/>
    <property type="match status" value="1"/>
</dbReference>
<dbReference type="PANTHER" id="PTHR34975:SF2">
    <property type="entry name" value="SPORE GERMINATION PROTEIN A2"/>
    <property type="match status" value="1"/>
</dbReference>
<keyword evidence="10" id="KW-1185">Reference proteome</keyword>
<dbReference type="NCBIfam" id="TIGR00912">
    <property type="entry name" value="2A0309"/>
    <property type="match status" value="1"/>
</dbReference>
<keyword evidence="5 8" id="KW-0812">Transmembrane</keyword>
<comment type="subcellular location">
    <subcellularLocation>
        <location evidence="1">Membrane</location>
        <topology evidence="1">Multi-pass membrane protein</topology>
    </subcellularLocation>
</comment>
<comment type="caution">
    <text evidence="9">The sequence shown here is derived from an EMBL/GenBank/DDBJ whole genome shotgun (WGS) entry which is preliminary data.</text>
</comment>
<evidence type="ECO:0000256" key="6">
    <source>
        <dbReference type="ARBA" id="ARBA00022989"/>
    </source>
</evidence>
<keyword evidence="3" id="KW-0813">Transport</keyword>
<feature type="transmembrane region" description="Helical" evidence="8">
    <location>
        <begin position="182"/>
        <end position="203"/>
    </location>
</feature>
<evidence type="ECO:0000256" key="2">
    <source>
        <dbReference type="ARBA" id="ARBA00007998"/>
    </source>
</evidence>
<feature type="transmembrane region" description="Helical" evidence="8">
    <location>
        <begin position="215"/>
        <end position="238"/>
    </location>
</feature>
<feature type="transmembrane region" description="Helical" evidence="8">
    <location>
        <begin position="81"/>
        <end position="101"/>
    </location>
</feature>
<evidence type="ECO:0000256" key="1">
    <source>
        <dbReference type="ARBA" id="ARBA00004141"/>
    </source>
</evidence>
<evidence type="ECO:0000256" key="4">
    <source>
        <dbReference type="ARBA" id="ARBA00022544"/>
    </source>
</evidence>
<dbReference type="EMBL" id="JBHTLU010000042">
    <property type="protein sequence ID" value="MFD1224141.1"/>
    <property type="molecule type" value="Genomic_DNA"/>
</dbReference>
<evidence type="ECO:0000313" key="10">
    <source>
        <dbReference type="Proteomes" id="UP001597180"/>
    </source>
</evidence>
<comment type="similarity">
    <text evidence="2">Belongs to the amino acid-polyamine-organocation (APC) superfamily. Spore germination protein (SGP) (TC 2.A.3.9) family.</text>
</comment>
<protein>
    <submittedName>
        <fullName evidence="9">Endospore germination permease</fullName>
    </submittedName>
</protein>
<keyword evidence="7 8" id="KW-0472">Membrane</keyword>
<evidence type="ECO:0000256" key="7">
    <source>
        <dbReference type="ARBA" id="ARBA00023136"/>
    </source>
</evidence>
<reference evidence="10" key="1">
    <citation type="journal article" date="2019" name="Int. J. Syst. Evol. Microbiol.">
        <title>The Global Catalogue of Microorganisms (GCM) 10K type strain sequencing project: providing services to taxonomists for standard genome sequencing and annotation.</title>
        <authorList>
            <consortium name="The Broad Institute Genomics Platform"/>
            <consortium name="The Broad Institute Genome Sequencing Center for Infectious Disease"/>
            <person name="Wu L."/>
            <person name="Ma J."/>
        </authorList>
    </citation>
    <scope>NUCLEOTIDE SEQUENCE [LARGE SCALE GENOMIC DNA]</scope>
    <source>
        <strain evidence="10">CCUG 53270</strain>
    </source>
</reference>
<organism evidence="9 10">
    <name type="scientific">Paenibacillus vulneris</name>
    <dbReference type="NCBI Taxonomy" id="1133364"/>
    <lineage>
        <taxon>Bacteria</taxon>
        <taxon>Bacillati</taxon>
        <taxon>Bacillota</taxon>
        <taxon>Bacilli</taxon>
        <taxon>Bacillales</taxon>
        <taxon>Paenibacillaceae</taxon>
        <taxon>Paenibacillus</taxon>
    </lineage>
</organism>
<keyword evidence="4" id="KW-0309">Germination</keyword>
<accession>A0ABW3UW93</accession>